<keyword evidence="4" id="KW-1185">Reference proteome</keyword>
<organism evidence="3 4">
    <name type="scientific">Jatrophihabitans lederbergiae</name>
    <dbReference type="NCBI Taxonomy" id="3075547"/>
    <lineage>
        <taxon>Bacteria</taxon>
        <taxon>Bacillati</taxon>
        <taxon>Actinomycetota</taxon>
        <taxon>Actinomycetes</taxon>
        <taxon>Jatrophihabitantales</taxon>
        <taxon>Jatrophihabitantaceae</taxon>
        <taxon>Jatrophihabitans</taxon>
    </lineage>
</organism>
<name>A0ABU2J6U0_9ACTN</name>
<dbReference type="InterPro" id="IPR058323">
    <property type="entry name" value="DUF8010"/>
</dbReference>
<evidence type="ECO:0000259" key="1">
    <source>
        <dbReference type="Pfam" id="PF26035"/>
    </source>
</evidence>
<evidence type="ECO:0000313" key="4">
    <source>
        <dbReference type="Proteomes" id="UP001183176"/>
    </source>
</evidence>
<dbReference type="RefSeq" id="WP_311421602.1">
    <property type="nucleotide sequence ID" value="NZ_JAVREH010000003.1"/>
</dbReference>
<sequence>MTTSLLDGAQLRDFTPLAERAVSVDAASLIRFRRGPATVAGYVRLPYDVLAGRTLALQSLGDGSFDVTVSAADFLRWVDDPAVVPVAKDAHWLSALPPRAGWQRVELVPDSVIRDLIRSGASLAPDAASRRGQEALLASVVLTATAPGQRVEVPLGPFSALTRMGFLPRDAQAAVDVAPGWIRVATTLGSTFVSTGNALGMLSL</sequence>
<dbReference type="Pfam" id="PF26572">
    <property type="entry name" value="DUF8185"/>
    <property type="match status" value="1"/>
</dbReference>
<accession>A0ABU2J6U0</accession>
<reference evidence="4" key="1">
    <citation type="submission" date="2023-07" db="EMBL/GenBank/DDBJ databases">
        <title>30 novel species of actinomycetes from the DSMZ collection.</title>
        <authorList>
            <person name="Nouioui I."/>
        </authorList>
    </citation>
    <scope>NUCLEOTIDE SEQUENCE [LARGE SCALE GENOMIC DNA]</scope>
    <source>
        <strain evidence="4">DSM 44399</strain>
    </source>
</reference>
<proteinExistence type="predicted"/>
<evidence type="ECO:0000313" key="3">
    <source>
        <dbReference type="EMBL" id="MDT0260451.1"/>
    </source>
</evidence>
<dbReference type="Proteomes" id="UP001183176">
    <property type="component" value="Unassembled WGS sequence"/>
</dbReference>
<feature type="domain" description="DUF8010" evidence="1">
    <location>
        <begin position="5"/>
        <end position="82"/>
    </location>
</feature>
<dbReference type="Pfam" id="PF26035">
    <property type="entry name" value="DUF8010"/>
    <property type="match status" value="1"/>
</dbReference>
<protein>
    <submittedName>
        <fullName evidence="3">Uncharacterized protein</fullName>
    </submittedName>
</protein>
<dbReference type="EMBL" id="JAVREH010000003">
    <property type="protein sequence ID" value="MDT0260451.1"/>
    <property type="molecule type" value="Genomic_DNA"/>
</dbReference>
<comment type="caution">
    <text evidence="3">The sequence shown here is derived from an EMBL/GenBank/DDBJ whole genome shotgun (WGS) entry which is preliminary data.</text>
</comment>
<dbReference type="InterPro" id="IPR058498">
    <property type="entry name" value="DUF8185"/>
</dbReference>
<evidence type="ECO:0000259" key="2">
    <source>
        <dbReference type="Pfam" id="PF26572"/>
    </source>
</evidence>
<gene>
    <name evidence="3" type="ORF">RM423_03490</name>
</gene>
<feature type="domain" description="DUF8185" evidence="2">
    <location>
        <begin position="97"/>
        <end position="196"/>
    </location>
</feature>